<dbReference type="AlphaFoldDB" id="A0AAX4J9F1"/>
<proteinExistence type="inferred from homology"/>
<dbReference type="RefSeq" id="XP_065328720.1">
    <property type="nucleotide sequence ID" value="XM_065472648.1"/>
</dbReference>
<evidence type="ECO:0000256" key="1">
    <source>
        <dbReference type="ARBA" id="ARBA00009161"/>
    </source>
</evidence>
<dbReference type="Gene3D" id="3.30.40.10">
    <property type="entry name" value="Zinc/RING finger domain, C3HC4 (zinc finger)"/>
    <property type="match status" value="1"/>
</dbReference>
<dbReference type="GeneID" id="90540391"/>
<dbReference type="SUPFAM" id="SSF90229">
    <property type="entry name" value="CCCH zinc finger"/>
    <property type="match status" value="1"/>
</dbReference>
<comment type="subunit">
    <text evidence="6">Associated with the spliceosome.</text>
</comment>
<dbReference type="InterPro" id="IPR013083">
    <property type="entry name" value="Znf_RING/FYVE/PHD"/>
</dbReference>
<evidence type="ECO:0000256" key="5">
    <source>
        <dbReference type="PROSITE-ProRule" id="PRU00723"/>
    </source>
</evidence>
<sequence>MEHKTICTPFNKTGYCKYGDACKYSHIRINTQSLENICPICRLKISSAVFTNCNHEYCKECITESKDALEKCVFCGEETHGIFYKK</sequence>
<dbReference type="SUPFAM" id="SSF57850">
    <property type="entry name" value="RING/U-box"/>
    <property type="match status" value="1"/>
</dbReference>
<evidence type="ECO:0000313" key="10">
    <source>
        <dbReference type="Proteomes" id="UP001334084"/>
    </source>
</evidence>
<comment type="subcellular location">
    <subcellularLocation>
        <location evidence="6">Nucleus</location>
    </subcellularLocation>
</comment>
<keyword evidence="6" id="KW-0238">DNA-binding</keyword>
<evidence type="ECO:0000256" key="4">
    <source>
        <dbReference type="ARBA" id="ARBA00022833"/>
    </source>
</evidence>
<evidence type="ECO:0000256" key="3">
    <source>
        <dbReference type="ARBA" id="ARBA00022771"/>
    </source>
</evidence>
<dbReference type="GO" id="GO:0005684">
    <property type="term" value="C:U2-type spliceosomal complex"/>
    <property type="evidence" value="ECO:0007669"/>
    <property type="project" value="TreeGrafter"/>
</dbReference>
<keyword evidence="6" id="KW-0507">mRNA processing</keyword>
<organism evidence="9 10">
    <name type="scientific">Vairimorpha necatrix</name>
    <dbReference type="NCBI Taxonomy" id="6039"/>
    <lineage>
        <taxon>Eukaryota</taxon>
        <taxon>Fungi</taxon>
        <taxon>Fungi incertae sedis</taxon>
        <taxon>Microsporidia</taxon>
        <taxon>Nosematidae</taxon>
        <taxon>Vairimorpha</taxon>
    </lineage>
</organism>
<dbReference type="GO" id="GO:0008270">
    <property type="term" value="F:zinc ion binding"/>
    <property type="evidence" value="ECO:0007669"/>
    <property type="project" value="UniProtKB-KW"/>
</dbReference>
<dbReference type="SMART" id="SM00184">
    <property type="entry name" value="RING"/>
    <property type="match status" value="1"/>
</dbReference>
<evidence type="ECO:0000259" key="8">
    <source>
        <dbReference type="PROSITE" id="PS50103"/>
    </source>
</evidence>
<dbReference type="GO" id="GO:0006397">
    <property type="term" value="P:mRNA processing"/>
    <property type="evidence" value="ECO:0007669"/>
    <property type="project" value="UniProtKB-KW"/>
</dbReference>
<dbReference type="GO" id="GO:0034247">
    <property type="term" value="P:snoRNA splicing"/>
    <property type="evidence" value="ECO:0007669"/>
    <property type="project" value="TreeGrafter"/>
</dbReference>
<dbReference type="InterPro" id="IPR036855">
    <property type="entry name" value="Znf_CCCH_sf"/>
</dbReference>
<dbReference type="EMBL" id="CP142727">
    <property type="protein sequence ID" value="WUR02575.1"/>
    <property type="molecule type" value="Genomic_DNA"/>
</dbReference>
<evidence type="ECO:0000256" key="2">
    <source>
        <dbReference type="ARBA" id="ARBA00022723"/>
    </source>
</evidence>
<feature type="zinc finger region" description="C3H1-type" evidence="5">
    <location>
        <begin position="1"/>
        <end position="29"/>
    </location>
</feature>
<dbReference type="InterPro" id="IPR001841">
    <property type="entry name" value="Znf_RING"/>
</dbReference>
<dbReference type="PANTHER" id="PTHR12930:SF0">
    <property type="entry name" value="RING FINGER PROTEIN 113B"/>
    <property type="match status" value="1"/>
</dbReference>
<keyword evidence="4 5" id="KW-0862">Zinc</keyword>
<dbReference type="InterPro" id="IPR039971">
    <property type="entry name" value="CWC24-like"/>
</dbReference>
<name>A0AAX4J9F1_9MICR</name>
<evidence type="ECO:0000256" key="6">
    <source>
        <dbReference type="RuleBase" id="RU367110"/>
    </source>
</evidence>
<keyword evidence="2 5" id="KW-0479">Metal-binding</keyword>
<protein>
    <recommendedName>
        <fullName evidence="6">Pre-mRNA-splicing factor CWC24</fullName>
    </recommendedName>
</protein>
<keyword evidence="6" id="KW-0747">Spliceosome</keyword>
<keyword evidence="6" id="KW-0508">mRNA splicing</keyword>
<dbReference type="GO" id="GO:0003677">
    <property type="term" value="F:DNA binding"/>
    <property type="evidence" value="ECO:0007669"/>
    <property type="project" value="UniProtKB-UniRule"/>
</dbReference>
<dbReference type="PROSITE" id="PS50103">
    <property type="entry name" value="ZF_C3H1"/>
    <property type="match status" value="1"/>
</dbReference>
<comment type="similarity">
    <text evidence="1 6">Belongs to the CWC24 family.</text>
</comment>
<comment type="function">
    <text evidence="6">Involved in pre-mRNA splicing.</text>
</comment>
<dbReference type="Pfam" id="PF00642">
    <property type="entry name" value="zf-CCCH"/>
    <property type="match status" value="1"/>
</dbReference>
<dbReference type="InterPro" id="IPR017907">
    <property type="entry name" value="Znf_RING_CS"/>
</dbReference>
<feature type="domain" description="RING-type" evidence="7">
    <location>
        <begin position="38"/>
        <end position="75"/>
    </location>
</feature>
<dbReference type="PROSITE" id="PS00518">
    <property type="entry name" value="ZF_RING_1"/>
    <property type="match status" value="1"/>
</dbReference>
<dbReference type="KEGG" id="vnx:VNE69_02101"/>
<dbReference type="PANTHER" id="PTHR12930">
    <property type="entry name" value="ZINC FINGER PROTEIN 183"/>
    <property type="match status" value="1"/>
</dbReference>
<dbReference type="SMART" id="SM00356">
    <property type="entry name" value="ZnF_C3H1"/>
    <property type="match status" value="1"/>
</dbReference>
<dbReference type="Proteomes" id="UP001334084">
    <property type="component" value="Chromosome 2"/>
</dbReference>
<keyword evidence="6" id="KW-0539">Nucleus</keyword>
<evidence type="ECO:0000259" key="7">
    <source>
        <dbReference type="PROSITE" id="PS50089"/>
    </source>
</evidence>
<dbReference type="Gene3D" id="6.10.250.3220">
    <property type="match status" value="1"/>
</dbReference>
<evidence type="ECO:0000313" key="9">
    <source>
        <dbReference type="EMBL" id="WUR02575.1"/>
    </source>
</evidence>
<keyword evidence="10" id="KW-1185">Reference proteome</keyword>
<dbReference type="PROSITE" id="PS50089">
    <property type="entry name" value="ZF_RING_2"/>
    <property type="match status" value="1"/>
</dbReference>
<dbReference type="InterPro" id="IPR000571">
    <property type="entry name" value="Znf_CCCH"/>
</dbReference>
<gene>
    <name evidence="9" type="ORF">VNE69_02101</name>
</gene>
<reference evidence="9" key="1">
    <citation type="journal article" date="2024" name="BMC Genomics">
        <title>Functional annotation of a divergent genome using sequence and structure-based similarity.</title>
        <authorList>
            <person name="Svedberg D."/>
            <person name="Winiger R.R."/>
            <person name="Berg A."/>
            <person name="Sharma H."/>
            <person name="Tellgren-Roth C."/>
            <person name="Debrunner-Vossbrinck B.A."/>
            <person name="Vossbrinck C.R."/>
            <person name="Barandun J."/>
        </authorList>
    </citation>
    <scope>NUCLEOTIDE SEQUENCE</scope>
    <source>
        <strain evidence="9">Illinois isolate</strain>
    </source>
</reference>
<dbReference type="Pfam" id="PF13920">
    <property type="entry name" value="zf-C3HC4_3"/>
    <property type="match status" value="1"/>
</dbReference>
<feature type="domain" description="C3H1-type" evidence="8">
    <location>
        <begin position="1"/>
        <end position="29"/>
    </location>
</feature>
<accession>A0AAX4J9F1</accession>
<keyword evidence="3 5" id="KW-0863">Zinc-finger</keyword>